<organism evidence="2">
    <name type="scientific">Tanacetum cinerariifolium</name>
    <name type="common">Dalmatian daisy</name>
    <name type="synonym">Chrysanthemum cinerariifolium</name>
    <dbReference type="NCBI Taxonomy" id="118510"/>
    <lineage>
        <taxon>Eukaryota</taxon>
        <taxon>Viridiplantae</taxon>
        <taxon>Streptophyta</taxon>
        <taxon>Embryophyta</taxon>
        <taxon>Tracheophyta</taxon>
        <taxon>Spermatophyta</taxon>
        <taxon>Magnoliopsida</taxon>
        <taxon>eudicotyledons</taxon>
        <taxon>Gunneridae</taxon>
        <taxon>Pentapetalae</taxon>
        <taxon>asterids</taxon>
        <taxon>campanulids</taxon>
        <taxon>Asterales</taxon>
        <taxon>Asteraceae</taxon>
        <taxon>Asteroideae</taxon>
        <taxon>Anthemideae</taxon>
        <taxon>Anthemidinae</taxon>
        <taxon>Tanacetum</taxon>
    </lineage>
</organism>
<feature type="region of interest" description="Disordered" evidence="1">
    <location>
        <begin position="203"/>
        <end position="311"/>
    </location>
</feature>
<dbReference type="EMBL" id="BKCJ010004144">
    <property type="protein sequence ID" value="GEU59270.1"/>
    <property type="molecule type" value="Genomic_DNA"/>
</dbReference>
<feature type="compositionally biased region" description="Basic and acidic residues" evidence="1">
    <location>
        <begin position="455"/>
        <end position="465"/>
    </location>
</feature>
<reference evidence="2" key="1">
    <citation type="journal article" date="2019" name="Sci. Rep.">
        <title>Draft genome of Tanacetum cinerariifolium, the natural source of mosquito coil.</title>
        <authorList>
            <person name="Yamashiro T."/>
            <person name="Shiraishi A."/>
            <person name="Satake H."/>
            <person name="Nakayama K."/>
        </authorList>
    </citation>
    <scope>NUCLEOTIDE SEQUENCE</scope>
</reference>
<feature type="compositionally biased region" description="Basic and acidic residues" evidence="1">
    <location>
        <begin position="284"/>
        <end position="311"/>
    </location>
</feature>
<feature type="compositionally biased region" description="Acidic residues" evidence="1">
    <location>
        <begin position="227"/>
        <end position="249"/>
    </location>
</feature>
<sequence length="825" mass="93568">MLVQKVSNGGGLTTPSGGGLTTPLGGGLTTLSGGGLTTPLRATFQVVLDALALTPFYQAFLITAKICPKVLGQRFEKPSLEHDILSFLRDLGHSRDIHYNTNVSVDYPHQPWRAIVTIINKCLSGKDTALKSSAKVAKIDKKKQLAMMPKTKGLAVVTKVALTKVDQIKLAIKRRKKDFHMSHASGSGDRVDTQSKVLDEQQQKVFGTNKGTGVRPEVPNVPKYDSESDEECYTFSQDEDDADEETDVNDDSKETESEEEEEEEKADDEEVSSGQRVSTPPEYKLTEEENKKGKDENIEGKQEQDEKDDLYRDVNINLERSDAKMTNAQANQDTEDTHVTLTTVPLVVQQQSSSVSSDLVSKFINPSPDIVAASLSEFELKKILIEKIEENKSINISKIQKNLYNALVKSYKSDKDIITSYGDVVTLKRGRDDQDKDKDPSAGLNRWSKRRRSRKEAESSKELTHNESNSISSSKGASRSQPKSSGKSAQAKEHGQTVDDLEEQTHQEFNTGNDDVTHTVDNQPPQLWITQMAQAAGTQSSFNRFLATPINFSAFIMHCLKIDNMTQKVLIGLTYDLIKGTCKSVVELEYHLEEVFKATNDHLDWHNPEGKLYPHDFSKPIPLIQNERGRQVIPWDYFINNDLKYLKGESSSRKYTTSITKIKAADYGPKRHKFYGYASNMETSKDVDSRHRIVVVTSLKIMKYFGYSHLEEIIIRRQDDQLYKFREGEFKRLRRQDIEDMLLLFVKFSDGTLNYVRTTLNDIATGIEMDYMPKRKYSKQDKQIAHVMINAIDKKLRDRRLMRNLEKFVGERPYEGDLRLLERTI</sequence>
<feature type="region of interest" description="Disordered" evidence="1">
    <location>
        <begin position="1"/>
        <end position="24"/>
    </location>
</feature>
<accession>A0A6L2LDK2</accession>
<evidence type="ECO:0000256" key="1">
    <source>
        <dbReference type="SAM" id="MobiDB-lite"/>
    </source>
</evidence>
<evidence type="ECO:0000313" key="2">
    <source>
        <dbReference type="EMBL" id="GEU59270.1"/>
    </source>
</evidence>
<feature type="compositionally biased region" description="Acidic residues" evidence="1">
    <location>
        <begin position="256"/>
        <end position="271"/>
    </location>
</feature>
<comment type="caution">
    <text evidence="2">The sequence shown here is derived from an EMBL/GenBank/DDBJ whole genome shotgun (WGS) entry which is preliminary data.</text>
</comment>
<feature type="compositionally biased region" description="Basic and acidic residues" evidence="1">
    <location>
        <begin position="430"/>
        <end position="440"/>
    </location>
</feature>
<feature type="region of interest" description="Disordered" evidence="1">
    <location>
        <begin position="430"/>
        <end position="501"/>
    </location>
</feature>
<proteinExistence type="predicted"/>
<dbReference type="AlphaFoldDB" id="A0A6L2LDK2"/>
<gene>
    <name evidence="2" type="ORF">Tci_031248</name>
</gene>
<feature type="compositionally biased region" description="Polar residues" evidence="1">
    <location>
        <begin position="466"/>
        <end position="488"/>
    </location>
</feature>
<feature type="compositionally biased region" description="Gly residues" evidence="1">
    <location>
        <begin position="8"/>
        <end position="24"/>
    </location>
</feature>
<protein>
    <submittedName>
        <fullName evidence="2">Uncharacterized protein</fullName>
    </submittedName>
</protein>
<name>A0A6L2LDK2_TANCI</name>